<evidence type="ECO:0000313" key="8">
    <source>
        <dbReference type="EMBL" id="GJE03031.1"/>
    </source>
</evidence>
<evidence type="ECO:0000313" key="9">
    <source>
        <dbReference type="Proteomes" id="UP001055153"/>
    </source>
</evidence>
<proteinExistence type="predicted"/>
<feature type="transmembrane region" description="Helical" evidence="7">
    <location>
        <begin position="192"/>
        <end position="210"/>
    </location>
</feature>
<feature type="transmembrane region" description="Helical" evidence="7">
    <location>
        <begin position="277"/>
        <end position="302"/>
    </location>
</feature>
<evidence type="ECO:0008006" key="10">
    <source>
        <dbReference type="Google" id="ProtNLM"/>
    </source>
</evidence>
<feature type="transmembrane region" description="Helical" evidence="7">
    <location>
        <begin position="56"/>
        <end position="75"/>
    </location>
</feature>
<evidence type="ECO:0000256" key="4">
    <source>
        <dbReference type="ARBA" id="ARBA00022989"/>
    </source>
</evidence>
<comment type="subcellular location">
    <subcellularLocation>
        <location evidence="1">Cell membrane</location>
        <topology evidence="1">Multi-pass membrane protein</topology>
    </subcellularLocation>
</comment>
<reference evidence="8" key="1">
    <citation type="journal article" date="2021" name="Front. Microbiol.">
        <title>Comprehensive Comparative Genomics and Phenotyping of Methylobacterium Species.</title>
        <authorList>
            <person name="Alessa O."/>
            <person name="Ogura Y."/>
            <person name="Fujitani Y."/>
            <person name="Takami H."/>
            <person name="Hayashi T."/>
            <person name="Sahin N."/>
            <person name="Tani A."/>
        </authorList>
    </citation>
    <scope>NUCLEOTIDE SEQUENCE</scope>
    <source>
        <strain evidence="8">DSM 17168</strain>
    </source>
</reference>
<evidence type="ECO:0000256" key="7">
    <source>
        <dbReference type="SAM" id="Phobius"/>
    </source>
</evidence>
<keyword evidence="4 7" id="KW-1133">Transmembrane helix</keyword>
<feature type="transmembrane region" description="Helical" evidence="7">
    <location>
        <begin position="30"/>
        <end position="50"/>
    </location>
</feature>
<evidence type="ECO:0000256" key="1">
    <source>
        <dbReference type="ARBA" id="ARBA00004651"/>
    </source>
</evidence>
<dbReference type="PANTHER" id="PTHR30482:SF17">
    <property type="entry name" value="ABC TRANSPORTER ATP-BINDING PROTEIN"/>
    <property type="match status" value="1"/>
</dbReference>
<dbReference type="EMBL" id="BPQQ01000067">
    <property type="protein sequence ID" value="GJE03031.1"/>
    <property type="molecule type" value="Genomic_DNA"/>
</dbReference>
<organism evidence="8 9">
    <name type="scientific">Methylobacterium isbiliense</name>
    <dbReference type="NCBI Taxonomy" id="315478"/>
    <lineage>
        <taxon>Bacteria</taxon>
        <taxon>Pseudomonadati</taxon>
        <taxon>Pseudomonadota</taxon>
        <taxon>Alphaproteobacteria</taxon>
        <taxon>Hyphomicrobiales</taxon>
        <taxon>Methylobacteriaceae</taxon>
        <taxon>Methylobacterium</taxon>
    </lineage>
</organism>
<feature type="transmembrane region" description="Helical" evidence="7">
    <location>
        <begin position="87"/>
        <end position="107"/>
    </location>
</feature>
<name>A0ABQ4SL53_9HYPH</name>
<sequence>MTDLVERAPAGDWAGGQTEKAVRPRTGGRLGHVVPWVIAAAILLAAPQIFTSGGSLTMMSLMGIMIVFALSYNMLLGQTGLLSFGHAVYYGLGAFFTVHAMNAVTAGRLPVPLAAMPLVGAVTGLAFGIVLGAVSTRRAGTVFAMISLGLAELVASGSHILHSFFGGEEGITTNRTKMLRLFDLSFGPQIQVYYLIAVWCLICAVLMYAITRTPLGRLCNAVRENPERVEFIGYEPQTVRLTAFCLSAMFAGVAGSLAAINFEIVNVSYLSLHQSGVVLLAAFIGGIGHFVGPVIGAVVVTLLQVSLSDLTEIWQLYFGLMFIAIVMFAPGGIAGLAMMHGPLIRAGTAHRLIPSYLLALVPALVMLAGLIALIEMAFRALVKAGDGTAMTLFRIPLDVAGPLPWIIALLVAGGGFLAFRATWPRVAEAWDAAATAAKEA</sequence>
<keyword evidence="3 7" id="KW-0812">Transmembrane</keyword>
<keyword evidence="2" id="KW-1003">Cell membrane</keyword>
<dbReference type="RefSeq" id="WP_238240381.1">
    <property type="nucleotide sequence ID" value="NZ_BPQQ01000067.1"/>
</dbReference>
<dbReference type="PANTHER" id="PTHR30482">
    <property type="entry name" value="HIGH-AFFINITY BRANCHED-CHAIN AMINO ACID TRANSPORT SYSTEM PERMEASE"/>
    <property type="match status" value="1"/>
</dbReference>
<dbReference type="InterPro" id="IPR043428">
    <property type="entry name" value="LivM-like"/>
</dbReference>
<reference evidence="8" key="2">
    <citation type="submission" date="2021-08" db="EMBL/GenBank/DDBJ databases">
        <authorList>
            <person name="Tani A."/>
            <person name="Ola A."/>
            <person name="Ogura Y."/>
            <person name="Katsura K."/>
            <person name="Hayashi T."/>
        </authorList>
    </citation>
    <scope>NUCLEOTIDE SEQUENCE</scope>
    <source>
        <strain evidence="8">DSM 17168</strain>
    </source>
</reference>
<feature type="transmembrane region" description="Helical" evidence="7">
    <location>
        <begin position="113"/>
        <end position="134"/>
    </location>
</feature>
<gene>
    <name evidence="8" type="ORF">GMJLKIPL_4982</name>
</gene>
<evidence type="ECO:0000256" key="5">
    <source>
        <dbReference type="ARBA" id="ARBA00023136"/>
    </source>
</evidence>
<comment type="caution">
    <text evidence="8">The sequence shown here is derived from an EMBL/GenBank/DDBJ whole genome shotgun (WGS) entry which is preliminary data.</text>
</comment>
<feature type="transmembrane region" description="Helical" evidence="7">
    <location>
        <begin position="241"/>
        <end position="265"/>
    </location>
</feature>
<feature type="transmembrane region" description="Helical" evidence="7">
    <location>
        <begin position="314"/>
        <end position="336"/>
    </location>
</feature>
<keyword evidence="9" id="KW-1185">Reference proteome</keyword>
<accession>A0ABQ4SL53</accession>
<evidence type="ECO:0000256" key="6">
    <source>
        <dbReference type="SAM" id="MobiDB-lite"/>
    </source>
</evidence>
<feature type="region of interest" description="Disordered" evidence="6">
    <location>
        <begin position="1"/>
        <end position="23"/>
    </location>
</feature>
<protein>
    <recommendedName>
        <fullName evidence="10">High-affinity branched-chain amino acid transport system permease protein LivH</fullName>
    </recommendedName>
</protein>
<keyword evidence="5 7" id="KW-0472">Membrane</keyword>
<dbReference type="Pfam" id="PF02653">
    <property type="entry name" value="BPD_transp_2"/>
    <property type="match status" value="1"/>
</dbReference>
<feature type="transmembrane region" description="Helical" evidence="7">
    <location>
        <begin position="357"/>
        <end position="382"/>
    </location>
</feature>
<dbReference type="Proteomes" id="UP001055153">
    <property type="component" value="Unassembled WGS sequence"/>
</dbReference>
<feature type="transmembrane region" description="Helical" evidence="7">
    <location>
        <begin position="402"/>
        <end position="419"/>
    </location>
</feature>
<evidence type="ECO:0000256" key="3">
    <source>
        <dbReference type="ARBA" id="ARBA00022692"/>
    </source>
</evidence>
<dbReference type="CDD" id="cd06581">
    <property type="entry name" value="TM_PBP1_LivM_like"/>
    <property type="match status" value="1"/>
</dbReference>
<evidence type="ECO:0000256" key="2">
    <source>
        <dbReference type="ARBA" id="ARBA00022475"/>
    </source>
</evidence>
<dbReference type="InterPro" id="IPR001851">
    <property type="entry name" value="ABC_transp_permease"/>
</dbReference>